<evidence type="ECO:0000256" key="1">
    <source>
        <dbReference type="ARBA" id="ARBA00001286"/>
    </source>
</evidence>
<dbReference type="PANTHER" id="PTHR10815:SF5">
    <property type="entry name" value="METHYLATED-DNA--PROTEIN-CYSTEINE METHYLTRANSFERASE"/>
    <property type="match status" value="1"/>
</dbReference>
<evidence type="ECO:0000256" key="3">
    <source>
        <dbReference type="ARBA" id="ARBA00022679"/>
    </source>
</evidence>
<dbReference type="SUPFAM" id="SSF46767">
    <property type="entry name" value="Methylated DNA-protein cysteine methyltransferase, C-terminal domain"/>
    <property type="match status" value="1"/>
</dbReference>
<evidence type="ECO:0000256" key="5">
    <source>
        <dbReference type="ARBA" id="ARBA00023204"/>
    </source>
</evidence>
<keyword evidence="9" id="KW-1185">Reference proteome</keyword>
<dbReference type="InterPro" id="IPR036388">
    <property type="entry name" value="WH-like_DNA-bd_sf"/>
</dbReference>
<evidence type="ECO:0000259" key="7">
    <source>
        <dbReference type="Pfam" id="PF01035"/>
    </source>
</evidence>
<evidence type="ECO:0000256" key="4">
    <source>
        <dbReference type="ARBA" id="ARBA00022763"/>
    </source>
</evidence>
<dbReference type="PROSITE" id="PS00374">
    <property type="entry name" value="MGMT"/>
    <property type="match status" value="1"/>
</dbReference>
<feature type="domain" description="Methylated-DNA-[protein]-cysteine S-methyltransferase DNA binding" evidence="7">
    <location>
        <begin position="86"/>
        <end position="167"/>
    </location>
</feature>
<organism evidence="8 9">
    <name type="scientific">Exilibacterium tricleocarpae</name>
    <dbReference type="NCBI Taxonomy" id="2591008"/>
    <lineage>
        <taxon>Bacteria</taxon>
        <taxon>Pseudomonadati</taxon>
        <taxon>Pseudomonadota</taxon>
        <taxon>Gammaproteobacteria</taxon>
        <taxon>Cellvibrionales</taxon>
        <taxon>Cellvibrionaceae</taxon>
        <taxon>Exilibacterium</taxon>
    </lineage>
</organism>
<keyword evidence="3 8" id="KW-0808">Transferase</keyword>
<dbReference type="CDD" id="cd06445">
    <property type="entry name" value="ATase"/>
    <property type="match status" value="1"/>
</dbReference>
<comment type="catalytic activity">
    <reaction evidence="1">
        <text>a 4-O-methyl-thymidine in DNA + L-cysteinyl-[protein] = a thymidine in DNA + S-methyl-L-cysteinyl-[protein]</text>
        <dbReference type="Rhea" id="RHEA:53428"/>
        <dbReference type="Rhea" id="RHEA-COMP:10131"/>
        <dbReference type="Rhea" id="RHEA-COMP:10132"/>
        <dbReference type="Rhea" id="RHEA-COMP:13555"/>
        <dbReference type="Rhea" id="RHEA-COMP:13556"/>
        <dbReference type="ChEBI" id="CHEBI:29950"/>
        <dbReference type="ChEBI" id="CHEBI:82612"/>
        <dbReference type="ChEBI" id="CHEBI:137386"/>
        <dbReference type="ChEBI" id="CHEBI:137387"/>
        <dbReference type="EC" id="2.1.1.63"/>
    </reaction>
</comment>
<evidence type="ECO:0000313" key="8">
    <source>
        <dbReference type="EMBL" id="TQV78915.1"/>
    </source>
</evidence>
<dbReference type="RefSeq" id="WP_142904750.1">
    <property type="nucleotide sequence ID" value="NZ_ML660093.1"/>
</dbReference>
<reference evidence="8 9" key="1">
    <citation type="submission" date="2019-06" db="EMBL/GenBank/DDBJ databases">
        <title>Whole genome sequence for Cellvibrionaceae sp. R142.</title>
        <authorList>
            <person name="Wang G."/>
        </authorList>
    </citation>
    <scope>NUCLEOTIDE SEQUENCE [LARGE SCALE GENOMIC DNA]</scope>
    <source>
        <strain evidence="8 9">R142</strain>
    </source>
</reference>
<dbReference type="Proteomes" id="UP000319732">
    <property type="component" value="Unassembled WGS sequence"/>
</dbReference>
<dbReference type="EMBL" id="VHSG01000012">
    <property type="protein sequence ID" value="TQV78915.1"/>
    <property type="molecule type" value="Genomic_DNA"/>
</dbReference>
<keyword evidence="4" id="KW-0227">DNA damage</keyword>
<dbReference type="NCBIfam" id="TIGR00589">
    <property type="entry name" value="ogt"/>
    <property type="match status" value="1"/>
</dbReference>
<name>A0A545TNW5_9GAMM</name>
<dbReference type="Gene3D" id="1.10.10.10">
    <property type="entry name" value="Winged helix-like DNA-binding domain superfamily/Winged helix DNA-binding domain"/>
    <property type="match status" value="1"/>
</dbReference>
<dbReference type="InterPro" id="IPR036217">
    <property type="entry name" value="MethylDNA_cys_MeTrfase_DNAb"/>
</dbReference>
<dbReference type="InterPro" id="IPR001497">
    <property type="entry name" value="MethylDNA_cys_MeTrfase_AS"/>
</dbReference>
<dbReference type="OrthoDB" id="9802228at2"/>
<comment type="caution">
    <text evidence="8">The sequence shown here is derived from an EMBL/GenBank/DDBJ whole genome shotgun (WGS) entry which is preliminary data.</text>
</comment>
<protein>
    <submittedName>
        <fullName evidence="8">Methylated-DNA--[protein]-cysteine S-methyltransferase</fullName>
    </submittedName>
</protein>
<proteinExistence type="predicted"/>
<comment type="catalytic activity">
    <reaction evidence="6">
        <text>a 6-O-methyl-2'-deoxyguanosine in DNA + L-cysteinyl-[protein] = S-methyl-L-cysteinyl-[protein] + a 2'-deoxyguanosine in DNA</text>
        <dbReference type="Rhea" id="RHEA:24000"/>
        <dbReference type="Rhea" id="RHEA-COMP:10131"/>
        <dbReference type="Rhea" id="RHEA-COMP:10132"/>
        <dbReference type="Rhea" id="RHEA-COMP:11367"/>
        <dbReference type="Rhea" id="RHEA-COMP:11368"/>
        <dbReference type="ChEBI" id="CHEBI:29950"/>
        <dbReference type="ChEBI" id="CHEBI:82612"/>
        <dbReference type="ChEBI" id="CHEBI:85445"/>
        <dbReference type="ChEBI" id="CHEBI:85448"/>
        <dbReference type="EC" id="2.1.1.63"/>
    </reaction>
</comment>
<sequence length="188" mass="19943">MPTYGTLFPTPVGDCGIAWYGDKVIATCLPEVASAATAARLTARTGSKWGEPPARIRRAIRSITGLLEGKRTDLSFIVCDFSGVGPFPKKVYAATRTIPAGETLTYGDIASRLGDKLLARKVGQVLGRNPFPIIVPCHRVIGANGRLTGFSAHGGTETKLKLLTIEGASIGEQQGLFGHLPMAAKPRR</sequence>
<dbReference type="InterPro" id="IPR014048">
    <property type="entry name" value="MethylDNA_cys_MeTrfase_DNA-bd"/>
</dbReference>
<keyword evidence="2 8" id="KW-0489">Methyltransferase</keyword>
<dbReference type="GO" id="GO:0006281">
    <property type="term" value="P:DNA repair"/>
    <property type="evidence" value="ECO:0007669"/>
    <property type="project" value="UniProtKB-KW"/>
</dbReference>
<dbReference type="Pfam" id="PF01035">
    <property type="entry name" value="DNA_binding_1"/>
    <property type="match status" value="1"/>
</dbReference>
<evidence type="ECO:0000313" key="9">
    <source>
        <dbReference type="Proteomes" id="UP000319732"/>
    </source>
</evidence>
<dbReference type="PANTHER" id="PTHR10815">
    <property type="entry name" value="METHYLATED-DNA--PROTEIN-CYSTEINE METHYLTRANSFERASE"/>
    <property type="match status" value="1"/>
</dbReference>
<keyword evidence="5" id="KW-0234">DNA repair</keyword>
<accession>A0A545TNW5</accession>
<evidence type="ECO:0000256" key="2">
    <source>
        <dbReference type="ARBA" id="ARBA00022603"/>
    </source>
</evidence>
<dbReference type="GO" id="GO:0003908">
    <property type="term" value="F:methylated-DNA-[protein]-cysteine S-methyltransferase activity"/>
    <property type="evidence" value="ECO:0007669"/>
    <property type="project" value="UniProtKB-EC"/>
</dbReference>
<dbReference type="GO" id="GO:0032259">
    <property type="term" value="P:methylation"/>
    <property type="evidence" value="ECO:0007669"/>
    <property type="project" value="UniProtKB-KW"/>
</dbReference>
<evidence type="ECO:0000256" key="6">
    <source>
        <dbReference type="ARBA" id="ARBA00049348"/>
    </source>
</evidence>
<gene>
    <name evidence="8" type="ORF">FKG94_12935</name>
</gene>
<dbReference type="AlphaFoldDB" id="A0A545TNW5"/>